<keyword evidence="1" id="KW-0472">Membrane</keyword>
<keyword evidence="1" id="KW-1133">Transmembrane helix</keyword>
<dbReference type="InterPro" id="IPR008407">
    <property type="entry name" value="Brnchd-chn_aa_trnsp_AzlD"/>
</dbReference>
<dbReference type="Proteomes" id="UP001549366">
    <property type="component" value="Unassembled WGS sequence"/>
</dbReference>
<name>A0ABV2SM97_9GAMM</name>
<keyword evidence="1" id="KW-0812">Transmembrane</keyword>
<feature type="transmembrane region" description="Helical" evidence="1">
    <location>
        <begin position="78"/>
        <end position="95"/>
    </location>
</feature>
<sequence>MASQQQRRQRAVLVLHGFSWTRPPNVERSLKYVPIAVLSAIIIQTIMVQAPDGSLGINKAFLCSAIVAFIVARISKSLMVTVIAGLLFYWAFITFL</sequence>
<dbReference type="Pfam" id="PF05437">
    <property type="entry name" value="AzlD"/>
    <property type="match status" value="1"/>
</dbReference>
<evidence type="ECO:0000313" key="2">
    <source>
        <dbReference type="EMBL" id="MET4758023.1"/>
    </source>
</evidence>
<dbReference type="EMBL" id="JBEWTB010000002">
    <property type="protein sequence ID" value="MET4758023.1"/>
    <property type="molecule type" value="Genomic_DNA"/>
</dbReference>
<reference evidence="2 3" key="1">
    <citation type="submission" date="2024-06" db="EMBL/GenBank/DDBJ databases">
        <title>Genomic Encyclopedia of Type Strains, Phase V (KMG-V): Genome sequencing to study the core and pangenomes of soil and plant-associated prokaryotes.</title>
        <authorList>
            <person name="Whitman W."/>
        </authorList>
    </citation>
    <scope>NUCLEOTIDE SEQUENCE [LARGE SCALE GENOMIC DNA]</scope>
    <source>
        <strain evidence="2 3">NE40</strain>
    </source>
</reference>
<gene>
    <name evidence="2" type="ORF">V5J35_003215</name>
</gene>
<dbReference type="RefSeq" id="WP_354008134.1">
    <property type="nucleotide sequence ID" value="NZ_JBEWTA010000001.1"/>
</dbReference>
<keyword evidence="3" id="KW-1185">Reference proteome</keyword>
<comment type="caution">
    <text evidence="2">The sequence shown here is derived from an EMBL/GenBank/DDBJ whole genome shotgun (WGS) entry which is preliminary data.</text>
</comment>
<organism evidence="2 3">
    <name type="scientific">Endozoicomonas lisbonensis</name>
    <dbReference type="NCBI Taxonomy" id="3120522"/>
    <lineage>
        <taxon>Bacteria</taxon>
        <taxon>Pseudomonadati</taxon>
        <taxon>Pseudomonadota</taxon>
        <taxon>Gammaproteobacteria</taxon>
        <taxon>Oceanospirillales</taxon>
        <taxon>Endozoicomonadaceae</taxon>
        <taxon>Endozoicomonas</taxon>
    </lineage>
</organism>
<evidence type="ECO:0000256" key="1">
    <source>
        <dbReference type="SAM" id="Phobius"/>
    </source>
</evidence>
<proteinExistence type="predicted"/>
<accession>A0ABV2SM97</accession>
<protein>
    <submittedName>
        <fullName evidence="2">Branched-subunit amino acid transport protein</fullName>
    </submittedName>
</protein>
<evidence type="ECO:0000313" key="3">
    <source>
        <dbReference type="Proteomes" id="UP001549366"/>
    </source>
</evidence>
<feature type="transmembrane region" description="Helical" evidence="1">
    <location>
        <begin position="29"/>
        <end position="47"/>
    </location>
</feature>